<evidence type="ECO:0000313" key="1">
    <source>
        <dbReference type="EMBL" id="GAB58021.1"/>
    </source>
</evidence>
<reference evidence="1 2" key="1">
    <citation type="journal article" date="2012" name="J. Bacteriol.">
        <title>Genome Sequence of the Protease-Producing Bacterium Rheinheimera nanhaiensis E407-8T, Isolated from Deep-Sea Sediment of the South China Sea.</title>
        <authorList>
            <person name="Zhang X.-Y."/>
            <person name="Zhang Y.-J."/>
            <person name="Qin Q.-L."/>
            <person name="Xie B.-B."/>
            <person name="Chen X.-L."/>
            <person name="Zhou B.-C."/>
            <person name="Zhang Y.-Z."/>
        </authorList>
    </citation>
    <scope>NUCLEOTIDE SEQUENCE [LARGE SCALE GENOMIC DNA]</scope>
    <source>
        <strain evidence="1 2">E407-8</strain>
    </source>
</reference>
<dbReference type="AlphaFoldDB" id="I1DVE3"/>
<gene>
    <name evidence="1" type="ORF">RNAN_0992</name>
</gene>
<dbReference type="EMBL" id="BAFK01000004">
    <property type="protein sequence ID" value="GAB58021.1"/>
    <property type="molecule type" value="Genomic_DNA"/>
</dbReference>
<organism evidence="1 2">
    <name type="scientific">Rheinheimera nanhaiensis E407-8</name>
    <dbReference type="NCBI Taxonomy" id="562729"/>
    <lineage>
        <taxon>Bacteria</taxon>
        <taxon>Pseudomonadati</taxon>
        <taxon>Pseudomonadota</taxon>
        <taxon>Gammaproteobacteria</taxon>
        <taxon>Chromatiales</taxon>
        <taxon>Chromatiaceae</taxon>
        <taxon>Rheinheimera</taxon>
    </lineage>
</organism>
<protein>
    <submittedName>
        <fullName evidence="1">Uncharacterized protein</fullName>
    </submittedName>
</protein>
<accession>I1DVE3</accession>
<name>I1DVE3_9GAMM</name>
<proteinExistence type="predicted"/>
<dbReference type="Proteomes" id="UP000004374">
    <property type="component" value="Unassembled WGS sequence"/>
</dbReference>
<evidence type="ECO:0000313" key="2">
    <source>
        <dbReference type="Proteomes" id="UP000004374"/>
    </source>
</evidence>
<keyword evidence="2" id="KW-1185">Reference proteome</keyword>
<comment type="caution">
    <text evidence="1">The sequence shown here is derived from an EMBL/GenBank/DDBJ whole genome shotgun (WGS) entry which is preliminary data.</text>
</comment>
<sequence>MAFLHRQCHACAIAKTIPAPLSPGRKRKVLAAGQADIS</sequence>
<dbReference type="STRING" id="562729.RNAN_0992"/>